<dbReference type="SUPFAM" id="SSF47364">
    <property type="entry name" value="Domain of the SRP/SRP receptor G-proteins"/>
    <property type="match status" value="1"/>
</dbReference>
<evidence type="ECO:0000259" key="7">
    <source>
        <dbReference type="SMART" id="SM00963"/>
    </source>
</evidence>
<dbReference type="PANTHER" id="PTHR43134:SF1">
    <property type="entry name" value="SIGNAL RECOGNITION PARTICLE RECEPTOR SUBUNIT ALPHA"/>
    <property type="match status" value="1"/>
</dbReference>
<sequence>MKFSKLFNSLNRTRTAVKFALNNVLGKHVKDETIDELEAQLITADLGVHTVEEIMSLFRKEKQENFRLSLKNYLLSVLNHTDDFLKNEDLPAVIIVVGVNGTGKTTTSAKLAHYYTQSGHNPMLIAADTYR</sequence>
<dbReference type="GO" id="GO:0005047">
    <property type="term" value="F:signal recognition particle binding"/>
    <property type="evidence" value="ECO:0007669"/>
    <property type="project" value="TreeGrafter"/>
</dbReference>
<dbReference type="InterPro" id="IPR042101">
    <property type="entry name" value="SRP54_N_sf"/>
</dbReference>
<dbReference type="InterPro" id="IPR013822">
    <property type="entry name" value="Signal_recog_particl_SRP54_hlx"/>
</dbReference>
<keyword evidence="2" id="KW-0547">Nucleotide-binding</keyword>
<dbReference type="GO" id="GO:0006614">
    <property type="term" value="P:SRP-dependent cotranslational protein targeting to membrane"/>
    <property type="evidence" value="ECO:0007669"/>
    <property type="project" value="InterPro"/>
</dbReference>
<dbReference type="SUPFAM" id="SSF52540">
    <property type="entry name" value="P-loop containing nucleoside triphosphate hydrolases"/>
    <property type="match status" value="1"/>
</dbReference>
<feature type="domain" description="Signal recognition particle SRP54 helical bundle" evidence="7">
    <location>
        <begin position="6"/>
        <end position="78"/>
    </location>
</feature>
<keyword evidence="4" id="KW-0472">Membrane</keyword>
<dbReference type="GO" id="GO:0012505">
    <property type="term" value="C:endomembrane system"/>
    <property type="evidence" value="ECO:0007669"/>
    <property type="project" value="UniProtKB-SubCell"/>
</dbReference>
<organism evidence="8">
    <name type="scientific">marine metagenome</name>
    <dbReference type="NCBI Taxonomy" id="408172"/>
    <lineage>
        <taxon>unclassified sequences</taxon>
        <taxon>metagenomes</taxon>
        <taxon>ecological metagenomes</taxon>
    </lineage>
</organism>
<gene>
    <name evidence="8" type="ORF">METZ01_LOCUS357721</name>
</gene>
<evidence type="ECO:0000256" key="4">
    <source>
        <dbReference type="ARBA" id="ARBA00023136"/>
    </source>
</evidence>
<feature type="non-terminal residue" evidence="8">
    <location>
        <position position="131"/>
    </location>
</feature>
<name>A0A382S6Q8_9ZZZZ</name>
<dbReference type="InterPro" id="IPR036225">
    <property type="entry name" value="SRP/SRP_N"/>
</dbReference>
<dbReference type="AlphaFoldDB" id="A0A382S6Q8"/>
<dbReference type="Gene3D" id="1.20.120.140">
    <property type="entry name" value="Signal recognition particle SRP54, nucleotide-binding domain"/>
    <property type="match status" value="1"/>
</dbReference>
<reference evidence="8" key="1">
    <citation type="submission" date="2018-05" db="EMBL/GenBank/DDBJ databases">
        <authorList>
            <person name="Lanie J.A."/>
            <person name="Ng W.-L."/>
            <person name="Kazmierczak K.M."/>
            <person name="Andrzejewski T.M."/>
            <person name="Davidsen T.M."/>
            <person name="Wayne K.J."/>
            <person name="Tettelin H."/>
            <person name="Glass J.I."/>
            <person name="Rusch D."/>
            <person name="Podicherti R."/>
            <person name="Tsui H.-C.T."/>
            <person name="Winkler M.E."/>
        </authorList>
    </citation>
    <scope>NUCLEOTIDE SEQUENCE</scope>
</reference>
<comment type="subcellular location">
    <subcellularLocation>
        <location evidence="6">Endomembrane system</location>
        <topology evidence="6">Peripheral membrane protein</topology>
        <orientation evidence="6">Cytoplasmic side</orientation>
    </subcellularLocation>
</comment>
<evidence type="ECO:0000256" key="3">
    <source>
        <dbReference type="ARBA" id="ARBA00023134"/>
    </source>
</evidence>
<dbReference type="Pfam" id="PF00448">
    <property type="entry name" value="SRP54"/>
    <property type="match status" value="1"/>
</dbReference>
<evidence type="ECO:0000256" key="1">
    <source>
        <dbReference type="ARBA" id="ARBA00008531"/>
    </source>
</evidence>
<keyword evidence="5" id="KW-0675">Receptor</keyword>
<dbReference type="SMART" id="SM00963">
    <property type="entry name" value="SRP54_N"/>
    <property type="match status" value="1"/>
</dbReference>
<evidence type="ECO:0000256" key="5">
    <source>
        <dbReference type="ARBA" id="ARBA00023170"/>
    </source>
</evidence>
<dbReference type="GO" id="GO:0005525">
    <property type="term" value="F:GTP binding"/>
    <property type="evidence" value="ECO:0007669"/>
    <property type="project" value="UniProtKB-KW"/>
</dbReference>
<accession>A0A382S6Q8</accession>
<evidence type="ECO:0000256" key="6">
    <source>
        <dbReference type="ARBA" id="ARBA00029433"/>
    </source>
</evidence>
<dbReference type="InterPro" id="IPR027417">
    <property type="entry name" value="P-loop_NTPase"/>
</dbReference>
<dbReference type="Gene3D" id="3.40.50.300">
    <property type="entry name" value="P-loop containing nucleotide triphosphate hydrolases"/>
    <property type="match status" value="1"/>
</dbReference>
<proteinExistence type="inferred from homology"/>
<evidence type="ECO:0000313" key="8">
    <source>
        <dbReference type="EMBL" id="SVD04867.1"/>
    </source>
</evidence>
<keyword evidence="3" id="KW-0342">GTP-binding</keyword>
<dbReference type="InterPro" id="IPR000897">
    <property type="entry name" value="SRP54_GTPase_dom"/>
</dbReference>
<protein>
    <recommendedName>
        <fullName evidence="7">Signal recognition particle SRP54 helical bundle domain-containing protein</fullName>
    </recommendedName>
</protein>
<dbReference type="EMBL" id="UINC01126404">
    <property type="protein sequence ID" value="SVD04867.1"/>
    <property type="molecule type" value="Genomic_DNA"/>
</dbReference>
<dbReference type="PANTHER" id="PTHR43134">
    <property type="entry name" value="SIGNAL RECOGNITION PARTICLE RECEPTOR SUBUNIT ALPHA"/>
    <property type="match status" value="1"/>
</dbReference>
<dbReference type="Pfam" id="PF02881">
    <property type="entry name" value="SRP54_N"/>
    <property type="match status" value="1"/>
</dbReference>
<dbReference type="GO" id="GO:0003924">
    <property type="term" value="F:GTPase activity"/>
    <property type="evidence" value="ECO:0007669"/>
    <property type="project" value="TreeGrafter"/>
</dbReference>
<dbReference type="GO" id="GO:0016020">
    <property type="term" value="C:membrane"/>
    <property type="evidence" value="ECO:0007669"/>
    <property type="project" value="TreeGrafter"/>
</dbReference>
<comment type="similarity">
    <text evidence="1">Belongs to the GTP-binding SRP family.</text>
</comment>
<dbReference type="GO" id="GO:0005737">
    <property type="term" value="C:cytoplasm"/>
    <property type="evidence" value="ECO:0007669"/>
    <property type="project" value="UniProtKB-ARBA"/>
</dbReference>
<evidence type="ECO:0000256" key="2">
    <source>
        <dbReference type="ARBA" id="ARBA00022741"/>
    </source>
</evidence>